<accession>A0ACC1YVR1</accession>
<name>A0ACC1YVR1_MELAZ</name>
<protein>
    <submittedName>
        <fullName evidence="1">Peptidylprolyl isomerase</fullName>
    </submittedName>
</protein>
<keyword evidence="1" id="KW-0413">Isomerase</keyword>
<reference evidence="1 2" key="1">
    <citation type="journal article" date="2023" name="Science">
        <title>Complex scaffold remodeling in plant triterpene biosynthesis.</title>
        <authorList>
            <person name="De La Pena R."/>
            <person name="Hodgson H."/>
            <person name="Liu J.C."/>
            <person name="Stephenson M.J."/>
            <person name="Martin A.C."/>
            <person name="Owen C."/>
            <person name="Harkess A."/>
            <person name="Leebens-Mack J."/>
            <person name="Jimenez L.E."/>
            <person name="Osbourn A."/>
            <person name="Sattely E.S."/>
        </authorList>
    </citation>
    <scope>NUCLEOTIDE SEQUENCE [LARGE SCALE GENOMIC DNA]</scope>
    <source>
        <strain evidence="2">cv. JPN11</strain>
        <tissue evidence="1">Leaf</tissue>
    </source>
</reference>
<evidence type="ECO:0000313" key="1">
    <source>
        <dbReference type="EMBL" id="KAJ4727249.1"/>
    </source>
</evidence>
<gene>
    <name evidence="1" type="ORF">OWV82_000373</name>
</gene>
<comment type="caution">
    <text evidence="1">The sequence shown here is derived from an EMBL/GenBank/DDBJ whole genome shotgun (WGS) entry which is preliminary data.</text>
</comment>
<keyword evidence="2" id="KW-1185">Reference proteome</keyword>
<evidence type="ECO:0000313" key="2">
    <source>
        <dbReference type="Proteomes" id="UP001164539"/>
    </source>
</evidence>
<organism evidence="1 2">
    <name type="scientific">Melia azedarach</name>
    <name type="common">Chinaberry tree</name>
    <dbReference type="NCBI Taxonomy" id="155640"/>
    <lineage>
        <taxon>Eukaryota</taxon>
        <taxon>Viridiplantae</taxon>
        <taxon>Streptophyta</taxon>
        <taxon>Embryophyta</taxon>
        <taxon>Tracheophyta</taxon>
        <taxon>Spermatophyta</taxon>
        <taxon>Magnoliopsida</taxon>
        <taxon>eudicotyledons</taxon>
        <taxon>Gunneridae</taxon>
        <taxon>Pentapetalae</taxon>
        <taxon>rosids</taxon>
        <taxon>malvids</taxon>
        <taxon>Sapindales</taxon>
        <taxon>Meliaceae</taxon>
        <taxon>Melia</taxon>
    </lineage>
</organism>
<sequence length="260" mass="29527">MLMISSTISPLPKFSFPSGKTFSTCSTERNVFPQKKHTVHCCSNHKLKDDGKRNGCTFDWEGKLNRRFVLLFLFSSGLFPSLSASGKTKSKNPYDEKRLLEQNRRRQKENNAPEDFPNFVREGFEVKVVASENYIKRDSGLIFRDFEVGKGDCPKDGQQVTFHYIGYNESGRRIDSTYLQGSPAKIRMGTNALVPGFEEGIRDMRPGGRRRIIIPPELGPPVGPSTFFSAKQFEVFDVELLGIRDCQRRTIGFYSDVVCN</sequence>
<dbReference type="EMBL" id="CM051394">
    <property type="protein sequence ID" value="KAJ4727249.1"/>
    <property type="molecule type" value="Genomic_DNA"/>
</dbReference>
<dbReference type="Proteomes" id="UP001164539">
    <property type="component" value="Chromosome 1"/>
</dbReference>
<proteinExistence type="predicted"/>